<dbReference type="KEGG" id="adv:DJ533_08090"/>
<evidence type="ECO:0000259" key="1">
    <source>
        <dbReference type="Pfam" id="PF13737"/>
    </source>
</evidence>
<dbReference type="InterPro" id="IPR053172">
    <property type="entry name" value="Tn903_transposase"/>
</dbReference>
<dbReference type="NCBIfam" id="NF033579">
    <property type="entry name" value="transpos_IS5_2"/>
    <property type="match status" value="1"/>
</dbReference>
<dbReference type="PANTHER" id="PTHR34631">
    <property type="match status" value="1"/>
</dbReference>
<dbReference type="PANTHER" id="PTHR34631:SF3">
    <property type="entry name" value="ISSOD12 TRANSPOSASE TNPA_ISSOD12"/>
    <property type="match status" value="1"/>
</dbReference>
<accession>A0A2S2FCK0</accession>
<feature type="domain" description="Transposase DDE" evidence="1">
    <location>
        <begin position="22"/>
        <end position="130"/>
    </location>
</feature>
<dbReference type="Pfam" id="PF13737">
    <property type="entry name" value="DDE_Tnp_1_5"/>
    <property type="match status" value="1"/>
</dbReference>
<reference evidence="2" key="1">
    <citation type="submission" date="2019-08" db="EMBL/GenBank/DDBJ databases">
        <title>The complete genome of Acinetobacter defluvii strain WCHAD010030.</title>
        <authorList>
            <person name="Hu Y."/>
            <person name="Qin J."/>
            <person name="Feng Y."/>
            <person name="Zong Z."/>
        </authorList>
    </citation>
    <scope>NUCLEOTIDE SEQUENCE</scope>
    <source>
        <strain evidence="2">WCHA30</strain>
    </source>
</reference>
<name>A0A2S2FCK0_9GAMM</name>
<dbReference type="OrthoDB" id="6382212at2"/>
<sequence length="310" mass="35846">MKKPASKIYRTTNWSSYNQALIKRGNISIWFDPKTQWYAQPQAKHGRNQTYSDTAIQCCLMIKSIFRLSLRMVTGFVQSLIQLSGLSWTAPDYSTLCRRQQQIDIAISYQKSHEGLHLLVDSTGLKFLGEGEWKRKKHQPEYRRQWRKLHIGIDAKTLQIRAVQLTTNNVSDSQVLSDLLNQIPSDEPIDSVYTDGAYDTKLCRQVISDRHAHAIIPPRKNARPWKDKKSGSLERNELLKTVKRLGRALWKKWSGYHRRSLVETKMHCIKLLGDKLSAKRFDGQVNEIHARIAVLNKFTELGRPHTQVVT</sequence>
<dbReference type="RefSeq" id="WP_065991915.1">
    <property type="nucleotide sequence ID" value="NZ_CP029397.2"/>
</dbReference>
<dbReference type="InterPro" id="IPR053520">
    <property type="entry name" value="Transposase_Tn903"/>
</dbReference>
<gene>
    <name evidence="2" type="ORF">DJ533_08090</name>
</gene>
<keyword evidence="3" id="KW-1185">Reference proteome</keyword>
<protein>
    <submittedName>
        <fullName evidence="2">IS5 family transposase</fullName>
    </submittedName>
</protein>
<proteinExistence type="predicted"/>
<organism evidence="2 3">
    <name type="scientific">Acinetobacter defluvii</name>
    <dbReference type="NCBI Taxonomy" id="1871111"/>
    <lineage>
        <taxon>Bacteria</taxon>
        <taxon>Pseudomonadati</taxon>
        <taxon>Pseudomonadota</taxon>
        <taxon>Gammaproteobacteria</taxon>
        <taxon>Moraxellales</taxon>
        <taxon>Moraxellaceae</taxon>
        <taxon>Acinetobacter</taxon>
    </lineage>
</organism>
<dbReference type="EMBL" id="CP029397">
    <property type="protein sequence ID" value="AWL28525.1"/>
    <property type="molecule type" value="Genomic_DNA"/>
</dbReference>
<evidence type="ECO:0000313" key="2">
    <source>
        <dbReference type="EMBL" id="AWL28525.1"/>
    </source>
</evidence>
<evidence type="ECO:0000313" key="3">
    <source>
        <dbReference type="Proteomes" id="UP000245977"/>
    </source>
</evidence>
<dbReference type="Proteomes" id="UP000245977">
    <property type="component" value="Chromosome"/>
</dbReference>
<dbReference type="AlphaFoldDB" id="A0A2S2FCK0"/>
<dbReference type="InterPro" id="IPR025668">
    <property type="entry name" value="Tnp_DDE_dom"/>
</dbReference>